<dbReference type="PROSITE" id="PS50057">
    <property type="entry name" value="FERM_3"/>
    <property type="match status" value="1"/>
</dbReference>
<accession>A0A553QG20</accession>
<evidence type="ECO:0000259" key="2">
    <source>
        <dbReference type="PROSITE" id="PS50057"/>
    </source>
</evidence>
<dbReference type="SUPFAM" id="SSF54236">
    <property type="entry name" value="Ubiquitin-like"/>
    <property type="match status" value="1"/>
</dbReference>
<reference evidence="3 4" key="1">
    <citation type="journal article" date="2019" name="Sci. Data">
        <title>Hybrid genome assembly and annotation of Danionella translucida.</title>
        <authorList>
            <person name="Kadobianskyi M."/>
            <person name="Schulze L."/>
            <person name="Schuelke M."/>
            <person name="Judkewitz B."/>
        </authorList>
    </citation>
    <scope>NUCLEOTIDE SEQUENCE [LARGE SCALE GENOMIC DNA]</scope>
    <source>
        <strain evidence="3 4">Bolton</strain>
    </source>
</reference>
<proteinExistence type="predicted"/>
<dbReference type="GO" id="GO:0005085">
    <property type="term" value="F:guanyl-nucleotide exchange factor activity"/>
    <property type="evidence" value="ECO:0007669"/>
    <property type="project" value="TreeGrafter"/>
</dbReference>
<comment type="caution">
    <text evidence="3">The sequence shown here is derived from an EMBL/GenBank/DDBJ whole genome shotgun (WGS) entry which is preliminary data.</text>
</comment>
<evidence type="ECO:0000313" key="3">
    <source>
        <dbReference type="EMBL" id="TRY88869.1"/>
    </source>
</evidence>
<dbReference type="Gene3D" id="3.10.20.90">
    <property type="entry name" value="Phosphatidylinositol 3-kinase Catalytic Subunit, Chain A, domain 1"/>
    <property type="match status" value="1"/>
</dbReference>
<evidence type="ECO:0000256" key="1">
    <source>
        <dbReference type="SAM" id="MobiDB-lite"/>
    </source>
</evidence>
<dbReference type="EMBL" id="SRMA01026018">
    <property type="protein sequence ID" value="TRY88869.1"/>
    <property type="molecule type" value="Genomic_DNA"/>
</dbReference>
<gene>
    <name evidence="3" type="ORF">DNTS_016949</name>
</gene>
<sequence>MAGHRLAAPETLGISTLAPGHRPPEIPSGRPMSIRVLLLDQSEHTFHLTDQSSGRVLFEMVCSHLKLIESDYFGLEFQSQLSK</sequence>
<dbReference type="InterPro" id="IPR000299">
    <property type="entry name" value="FERM_domain"/>
</dbReference>
<dbReference type="InterPro" id="IPR018979">
    <property type="entry name" value="FERM_N"/>
</dbReference>
<dbReference type="Proteomes" id="UP000316079">
    <property type="component" value="Unassembled WGS sequence"/>
</dbReference>
<dbReference type="PANTHER" id="PTHR45858:SF2">
    <property type="entry name" value="FERM, ARHGEF AND PLECKSTRIN DOMAIN-CONTAINING PROTEIN 1"/>
    <property type="match status" value="1"/>
</dbReference>
<dbReference type="Pfam" id="PF09379">
    <property type="entry name" value="FERM_N"/>
    <property type="match status" value="1"/>
</dbReference>
<feature type="domain" description="FERM" evidence="2">
    <location>
        <begin position="32"/>
        <end position="83"/>
    </location>
</feature>
<dbReference type="InterPro" id="IPR051835">
    <property type="entry name" value="RAC1-GEF"/>
</dbReference>
<name>A0A553QG20_9TELE</name>
<dbReference type="OrthoDB" id="9247034at2759"/>
<feature type="region of interest" description="Disordered" evidence="1">
    <location>
        <begin position="1"/>
        <end position="29"/>
    </location>
</feature>
<dbReference type="PANTHER" id="PTHR45858">
    <property type="entry name" value="FERM DOMAIN CONTAINING PROTEIN"/>
    <property type="match status" value="1"/>
</dbReference>
<dbReference type="InterPro" id="IPR029071">
    <property type="entry name" value="Ubiquitin-like_domsf"/>
</dbReference>
<dbReference type="AlphaFoldDB" id="A0A553QG20"/>
<evidence type="ECO:0000313" key="4">
    <source>
        <dbReference type="Proteomes" id="UP000316079"/>
    </source>
</evidence>
<feature type="non-terminal residue" evidence="3">
    <location>
        <position position="83"/>
    </location>
</feature>
<protein>
    <recommendedName>
        <fullName evidence="2">FERM domain-containing protein</fullName>
    </recommendedName>
</protein>
<dbReference type="STRING" id="623744.A0A553QG20"/>
<organism evidence="3 4">
    <name type="scientific">Danionella cerebrum</name>
    <dbReference type="NCBI Taxonomy" id="2873325"/>
    <lineage>
        <taxon>Eukaryota</taxon>
        <taxon>Metazoa</taxon>
        <taxon>Chordata</taxon>
        <taxon>Craniata</taxon>
        <taxon>Vertebrata</taxon>
        <taxon>Euteleostomi</taxon>
        <taxon>Actinopterygii</taxon>
        <taxon>Neopterygii</taxon>
        <taxon>Teleostei</taxon>
        <taxon>Ostariophysi</taxon>
        <taxon>Cypriniformes</taxon>
        <taxon>Danionidae</taxon>
        <taxon>Danioninae</taxon>
        <taxon>Danionella</taxon>
    </lineage>
</organism>
<keyword evidence="4" id="KW-1185">Reference proteome</keyword>